<protein>
    <submittedName>
        <fullName evidence="6">PQ loop repeat containing 3</fullName>
    </submittedName>
</protein>
<keyword evidence="7" id="KW-1185">Reference proteome</keyword>
<evidence type="ECO:0000313" key="6">
    <source>
        <dbReference type="EMBL" id="BET00051.1"/>
    </source>
</evidence>
<feature type="transmembrane region" description="Helical" evidence="5">
    <location>
        <begin position="6"/>
        <end position="27"/>
    </location>
</feature>
<dbReference type="PANTHER" id="PTHR12226:SF3">
    <property type="entry name" value="SOLUTE CARRIER FAMILY 66 MEMBER 3"/>
    <property type="match status" value="1"/>
</dbReference>
<keyword evidence="3 5" id="KW-1133">Transmembrane helix</keyword>
<evidence type="ECO:0000313" key="7">
    <source>
        <dbReference type="Proteomes" id="UP001307889"/>
    </source>
</evidence>
<evidence type="ECO:0000256" key="1">
    <source>
        <dbReference type="ARBA" id="ARBA00004141"/>
    </source>
</evidence>
<comment type="subcellular location">
    <subcellularLocation>
        <location evidence="1">Membrane</location>
        <topology evidence="1">Multi-pass membrane protein</topology>
    </subcellularLocation>
</comment>
<feature type="transmembrane region" description="Helical" evidence="5">
    <location>
        <begin position="65"/>
        <end position="85"/>
    </location>
</feature>
<dbReference type="Gene3D" id="1.20.1280.290">
    <property type="match status" value="1"/>
</dbReference>
<evidence type="ECO:0000256" key="2">
    <source>
        <dbReference type="ARBA" id="ARBA00022692"/>
    </source>
</evidence>
<gene>
    <name evidence="6" type="ORF">NTJ_12867</name>
</gene>
<name>A0ABN7BA09_9HEMI</name>
<keyword evidence="4 5" id="KW-0472">Membrane</keyword>
<feature type="transmembrane region" description="Helical" evidence="5">
    <location>
        <begin position="39"/>
        <end position="59"/>
    </location>
</feature>
<sequence length="209" mass="23420">MDIAHLISDLLSIITISMCLFLKVPQIMNIVRRKSADGMNIYSLLMELASYSTTALYNYTNGYAILTYLEYPIIIAQEYVLIYLVLYHQDLVGQKSILGSIAYALVVTGFLSRWIPPSVLTLLIPFCTPVSLSSKALQLWEILRKMNADTVSVSTWIISALTNASRIYTIYMDSMDMLLLANVFLSTFMSGSIALVAYILQNKNKTKSA</sequence>
<dbReference type="InterPro" id="IPR016817">
    <property type="entry name" value="MannP-dilichol_defect-1"/>
</dbReference>
<dbReference type="InterPro" id="IPR006603">
    <property type="entry name" value="PQ-loop_rpt"/>
</dbReference>
<dbReference type="PANTHER" id="PTHR12226">
    <property type="entry name" value="MANNOSE-P-DOLICHOL UTILIZATION DEFECT 1 LEC35 -RELATED"/>
    <property type="match status" value="1"/>
</dbReference>
<reference evidence="6 7" key="1">
    <citation type="submission" date="2023-09" db="EMBL/GenBank/DDBJ databases">
        <title>Nesidiocoris tenuis whole genome shotgun sequence.</title>
        <authorList>
            <person name="Shibata T."/>
            <person name="Shimoda M."/>
            <person name="Kobayashi T."/>
            <person name="Uehara T."/>
        </authorList>
    </citation>
    <scope>NUCLEOTIDE SEQUENCE [LARGE SCALE GENOMIC DNA]</scope>
    <source>
        <strain evidence="6 7">Japan</strain>
    </source>
</reference>
<keyword evidence="2 5" id="KW-0812">Transmembrane</keyword>
<feature type="transmembrane region" description="Helical" evidence="5">
    <location>
        <begin position="97"/>
        <end position="116"/>
    </location>
</feature>
<organism evidence="6 7">
    <name type="scientific">Nesidiocoris tenuis</name>
    <dbReference type="NCBI Taxonomy" id="355587"/>
    <lineage>
        <taxon>Eukaryota</taxon>
        <taxon>Metazoa</taxon>
        <taxon>Ecdysozoa</taxon>
        <taxon>Arthropoda</taxon>
        <taxon>Hexapoda</taxon>
        <taxon>Insecta</taxon>
        <taxon>Pterygota</taxon>
        <taxon>Neoptera</taxon>
        <taxon>Paraneoptera</taxon>
        <taxon>Hemiptera</taxon>
        <taxon>Heteroptera</taxon>
        <taxon>Panheteroptera</taxon>
        <taxon>Cimicomorpha</taxon>
        <taxon>Miridae</taxon>
        <taxon>Dicyphina</taxon>
        <taxon>Nesidiocoris</taxon>
    </lineage>
</organism>
<dbReference type="Pfam" id="PF04193">
    <property type="entry name" value="PQ-loop"/>
    <property type="match status" value="1"/>
</dbReference>
<feature type="transmembrane region" description="Helical" evidence="5">
    <location>
        <begin position="177"/>
        <end position="200"/>
    </location>
</feature>
<proteinExistence type="predicted"/>
<dbReference type="Proteomes" id="UP001307889">
    <property type="component" value="Chromosome 11"/>
</dbReference>
<dbReference type="SMART" id="SM00679">
    <property type="entry name" value="CTNS"/>
    <property type="match status" value="1"/>
</dbReference>
<evidence type="ECO:0000256" key="4">
    <source>
        <dbReference type="ARBA" id="ARBA00023136"/>
    </source>
</evidence>
<dbReference type="EMBL" id="AP028919">
    <property type="protein sequence ID" value="BET00051.1"/>
    <property type="molecule type" value="Genomic_DNA"/>
</dbReference>
<evidence type="ECO:0000256" key="5">
    <source>
        <dbReference type="SAM" id="Phobius"/>
    </source>
</evidence>
<evidence type="ECO:0000256" key="3">
    <source>
        <dbReference type="ARBA" id="ARBA00022989"/>
    </source>
</evidence>
<accession>A0ABN7BA09</accession>